<name>A0AAW1GVE0_SAPOF</name>
<accession>A0AAW1GVE0</accession>
<evidence type="ECO:0000313" key="1">
    <source>
        <dbReference type="EMBL" id="KAK9667043.1"/>
    </source>
</evidence>
<proteinExistence type="predicted"/>
<dbReference type="Proteomes" id="UP001443914">
    <property type="component" value="Unassembled WGS sequence"/>
</dbReference>
<reference evidence="1" key="1">
    <citation type="submission" date="2024-03" db="EMBL/GenBank/DDBJ databases">
        <title>WGS assembly of Saponaria officinalis var. Norfolk2.</title>
        <authorList>
            <person name="Jenkins J."/>
            <person name="Shu S."/>
            <person name="Grimwood J."/>
            <person name="Barry K."/>
            <person name="Goodstein D."/>
            <person name="Schmutz J."/>
            <person name="Leebens-Mack J."/>
            <person name="Osbourn A."/>
        </authorList>
    </citation>
    <scope>NUCLEOTIDE SEQUENCE [LARGE SCALE GENOMIC DNA]</scope>
    <source>
        <strain evidence="1">JIC</strain>
    </source>
</reference>
<comment type="caution">
    <text evidence="1">The sequence shown here is derived from an EMBL/GenBank/DDBJ whole genome shotgun (WGS) entry which is preliminary data.</text>
</comment>
<evidence type="ECO:0000313" key="2">
    <source>
        <dbReference type="Proteomes" id="UP001443914"/>
    </source>
</evidence>
<dbReference type="EMBL" id="JBDFQZ010000014">
    <property type="protein sequence ID" value="KAK9667043.1"/>
    <property type="molecule type" value="Genomic_DNA"/>
</dbReference>
<dbReference type="AlphaFoldDB" id="A0AAW1GVE0"/>
<organism evidence="1 2">
    <name type="scientific">Saponaria officinalis</name>
    <name type="common">Common soapwort</name>
    <name type="synonym">Lychnis saponaria</name>
    <dbReference type="NCBI Taxonomy" id="3572"/>
    <lineage>
        <taxon>Eukaryota</taxon>
        <taxon>Viridiplantae</taxon>
        <taxon>Streptophyta</taxon>
        <taxon>Embryophyta</taxon>
        <taxon>Tracheophyta</taxon>
        <taxon>Spermatophyta</taxon>
        <taxon>Magnoliopsida</taxon>
        <taxon>eudicotyledons</taxon>
        <taxon>Gunneridae</taxon>
        <taxon>Pentapetalae</taxon>
        <taxon>Caryophyllales</taxon>
        <taxon>Caryophyllaceae</taxon>
        <taxon>Caryophylleae</taxon>
        <taxon>Saponaria</taxon>
    </lineage>
</organism>
<sequence length="100" mass="11310">MHQVQIKTALMKRMKGTYLFTRLESSQGAKLPLARLLSAVSKDFRETSVSRKLQRAHQGNQNFRRAGQDLFNPILVKLCTFKHSYVSTLINVSTIGSSDL</sequence>
<keyword evidence="2" id="KW-1185">Reference proteome</keyword>
<gene>
    <name evidence="1" type="ORF">RND81_14G228400</name>
</gene>
<protein>
    <submittedName>
        <fullName evidence="1">Uncharacterized protein</fullName>
    </submittedName>
</protein>